<evidence type="ECO:0000256" key="2">
    <source>
        <dbReference type="ARBA" id="ARBA00022448"/>
    </source>
</evidence>
<dbReference type="PROSITE" id="PS50893">
    <property type="entry name" value="ABC_TRANSPORTER_2"/>
    <property type="match status" value="1"/>
</dbReference>
<reference evidence="7" key="1">
    <citation type="submission" date="2016-03" db="EMBL/GenBank/DDBJ databases">
        <title>Complete genome sequence of the type strain Actinoalloteichus hymeniacidonis DSM 45092.</title>
        <authorList>
            <person name="Schaffert L."/>
            <person name="Albersmeier A."/>
            <person name="Winkler A."/>
            <person name="Kalinowski J."/>
            <person name="Zotchev S."/>
            <person name="Ruckert C."/>
        </authorList>
    </citation>
    <scope>NUCLEOTIDE SEQUENCE [LARGE SCALE GENOMIC DNA]</scope>
    <source>
        <strain evidence="7">HPA177(T) (DSM 45092(T))</strain>
    </source>
</reference>
<comment type="similarity">
    <text evidence="1">Belongs to the ABC transporter superfamily.</text>
</comment>
<evidence type="ECO:0000259" key="5">
    <source>
        <dbReference type="PROSITE" id="PS50893"/>
    </source>
</evidence>
<dbReference type="KEGG" id="ahm:TL08_07095"/>
<dbReference type="PANTHER" id="PTHR43335">
    <property type="entry name" value="ABC TRANSPORTER, ATP-BINDING PROTEIN"/>
    <property type="match status" value="1"/>
</dbReference>
<dbReference type="EMBL" id="CP014859">
    <property type="protein sequence ID" value="AOS62239.1"/>
    <property type="molecule type" value="Genomic_DNA"/>
</dbReference>
<organism evidence="6 7">
    <name type="scientific">Actinoalloteichus hymeniacidonis</name>
    <dbReference type="NCBI Taxonomy" id="340345"/>
    <lineage>
        <taxon>Bacteria</taxon>
        <taxon>Bacillati</taxon>
        <taxon>Actinomycetota</taxon>
        <taxon>Actinomycetes</taxon>
        <taxon>Pseudonocardiales</taxon>
        <taxon>Pseudonocardiaceae</taxon>
        <taxon>Actinoalloteichus</taxon>
    </lineage>
</organism>
<dbReference type="Pfam" id="PF00005">
    <property type="entry name" value="ABC_tran"/>
    <property type="match status" value="1"/>
</dbReference>
<dbReference type="SMART" id="SM00382">
    <property type="entry name" value="AAA"/>
    <property type="match status" value="1"/>
</dbReference>
<name>A0AAC9HMU6_9PSEU</name>
<dbReference type="GO" id="GO:0005524">
    <property type="term" value="F:ATP binding"/>
    <property type="evidence" value="ECO:0007669"/>
    <property type="project" value="UniProtKB-KW"/>
</dbReference>
<keyword evidence="2" id="KW-0813">Transport</keyword>
<evidence type="ECO:0000256" key="4">
    <source>
        <dbReference type="ARBA" id="ARBA00022840"/>
    </source>
</evidence>
<dbReference type="InterPro" id="IPR003593">
    <property type="entry name" value="AAA+_ATPase"/>
</dbReference>
<accession>A0AAC9HMU6</accession>
<feature type="domain" description="ABC transporter" evidence="5">
    <location>
        <begin position="2"/>
        <end position="227"/>
    </location>
</feature>
<dbReference type="InterPro" id="IPR027417">
    <property type="entry name" value="P-loop_NTPase"/>
</dbReference>
<dbReference type="GO" id="GO:0016887">
    <property type="term" value="F:ATP hydrolysis activity"/>
    <property type="evidence" value="ECO:0007669"/>
    <property type="project" value="InterPro"/>
</dbReference>
<gene>
    <name evidence="6" type="ORF">TL08_07095</name>
</gene>
<dbReference type="Proteomes" id="UP000095210">
    <property type="component" value="Chromosome"/>
</dbReference>
<dbReference type="InterPro" id="IPR003439">
    <property type="entry name" value="ABC_transporter-like_ATP-bd"/>
</dbReference>
<evidence type="ECO:0000256" key="3">
    <source>
        <dbReference type="ARBA" id="ARBA00022741"/>
    </source>
</evidence>
<evidence type="ECO:0000313" key="6">
    <source>
        <dbReference type="EMBL" id="AOS62239.1"/>
    </source>
</evidence>
<protein>
    <submittedName>
        <fullName evidence="6">ABC-type multidrug transport system, ATPase component</fullName>
    </submittedName>
</protein>
<dbReference type="SUPFAM" id="SSF52540">
    <property type="entry name" value="P-loop containing nucleoside triphosphate hydrolases"/>
    <property type="match status" value="1"/>
</dbReference>
<sequence>MIELAHLTKSHGTRRVVDDVGFRIAAGRVTGFLGPNGAGKSSTLRIILGLDRADSGTALIGGQPYRALRHPLRTVGALLDGGGAHRSRTGRAHLTWVARSNGIRRSRIDEVLATVGLTEAADRRVGRYSLGMNRRLGLATALLGEPELLILDEPVNGMDPGGIRWIRHFLRQYAAEGNTVFLSSHLMGETAETADDLVVIDKGRIVTQGSVAEITAGHSSLEDAFLALTDGDFGVGMGHAAVPGDERGAE</sequence>
<dbReference type="Gene3D" id="3.40.50.300">
    <property type="entry name" value="P-loop containing nucleotide triphosphate hydrolases"/>
    <property type="match status" value="1"/>
</dbReference>
<evidence type="ECO:0000256" key="1">
    <source>
        <dbReference type="ARBA" id="ARBA00005417"/>
    </source>
</evidence>
<dbReference type="PANTHER" id="PTHR43335:SF4">
    <property type="entry name" value="ABC TRANSPORTER, ATP-BINDING PROTEIN"/>
    <property type="match status" value="1"/>
</dbReference>
<evidence type="ECO:0000313" key="7">
    <source>
        <dbReference type="Proteomes" id="UP000095210"/>
    </source>
</evidence>
<dbReference type="RefSeq" id="WP_069847537.1">
    <property type="nucleotide sequence ID" value="NZ_CP014859.1"/>
</dbReference>
<keyword evidence="3" id="KW-0547">Nucleotide-binding</keyword>
<proteinExistence type="inferred from homology"/>
<dbReference type="AlphaFoldDB" id="A0AAC9HMU6"/>
<keyword evidence="4" id="KW-0067">ATP-binding</keyword>
<keyword evidence="7" id="KW-1185">Reference proteome</keyword>